<dbReference type="InterPro" id="IPR004682">
    <property type="entry name" value="TRAP_DctP"/>
</dbReference>
<keyword evidence="7" id="KW-1185">Reference proteome</keyword>
<dbReference type="Proteomes" id="UP000199074">
    <property type="component" value="Unassembled WGS sequence"/>
</dbReference>
<comment type="similarity">
    <text evidence="2">Belongs to the bacterial solute-binding protein 7 family.</text>
</comment>
<dbReference type="NCBIfam" id="NF037995">
    <property type="entry name" value="TRAP_S1"/>
    <property type="match status" value="1"/>
</dbReference>
<dbReference type="EMBL" id="FPCK01000001">
    <property type="protein sequence ID" value="SFV29020.1"/>
    <property type="molecule type" value="Genomic_DNA"/>
</dbReference>
<evidence type="ECO:0000313" key="7">
    <source>
        <dbReference type="Proteomes" id="UP000199074"/>
    </source>
</evidence>
<proteinExistence type="inferred from homology"/>
<dbReference type="GO" id="GO:0055085">
    <property type="term" value="P:transmembrane transport"/>
    <property type="evidence" value="ECO:0007669"/>
    <property type="project" value="InterPro"/>
</dbReference>
<evidence type="ECO:0000256" key="4">
    <source>
        <dbReference type="ARBA" id="ARBA00022729"/>
    </source>
</evidence>
<dbReference type="GO" id="GO:0030288">
    <property type="term" value="C:outer membrane-bounded periplasmic space"/>
    <property type="evidence" value="ECO:0007669"/>
    <property type="project" value="InterPro"/>
</dbReference>
<dbReference type="PANTHER" id="PTHR33376">
    <property type="match status" value="1"/>
</dbReference>
<keyword evidence="3" id="KW-0813">Transport</keyword>
<dbReference type="STRING" id="429728.SAMN05216456_0654"/>
<dbReference type="InterPro" id="IPR018389">
    <property type="entry name" value="DctP_fam"/>
</dbReference>
<sequence>MTRTTSLALAAVSVLALTGAALAQDKLELKYTVPSVPTDLHTQAMKVFAEKLEELAPGRFDIQLYDSGSLFAQGADLDALQRGNAEMTYVSYQLIADSIPEYGLLTAGYLFQSPEHYRAFLASDIGAEFKQRVSDEMDIQLLDACYLGTRQINLRTARDVQTPADLAGVKLRMPSSDAWLFLGQALGANPTPLPFGEVYLGLQAGTIDGQDNPLPSVEAAKFYEVTQQIVLTSHLVDAINVAVNNQTWDQLTDEEKTAMTEAAVASCDWNNAERIADEERLVSFFAEQGLEVTTPDVEAFRTHVQDFYLTSDRAASWPEGWVDQINALAAE</sequence>
<dbReference type="PANTHER" id="PTHR33376:SF4">
    <property type="entry name" value="SIALIC ACID-BINDING PERIPLASMIC PROTEIN SIAP"/>
    <property type="match status" value="1"/>
</dbReference>
<reference evidence="6 7" key="1">
    <citation type="submission" date="2016-10" db="EMBL/GenBank/DDBJ databases">
        <authorList>
            <person name="de Groot N.N."/>
        </authorList>
    </citation>
    <scope>NUCLEOTIDE SEQUENCE [LARGE SCALE GENOMIC DNA]</scope>
    <source>
        <strain evidence="6 7">IPL20</strain>
    </source>
</reference>
<keyword evidence="4 5" id="KW-0732">Signal</keyword>
<dbReference type="InterPro" id="IPR038404">
    <property type="entry name" value="TRAP_DctP_sf"/>
</dbReference>
<feature type="chain" id="PRO_5011465443" evidence="5">
    <location>
        <begin position="24"/>
        <end position="331"/>
    </location>
</feature>
<name>A0A1I7N2X4_9HYPH</name>
<accession>A0A1I7N2X4</accession>
<evidence type="ECO:0000256" key="5">
    <source>
        <dbReference type="SAM" id="SignalP"/>
    </source>
</evidence>
<dbReference type="RefSeq" id="WP_092420852.1">
    <property type="nucleotide sequence ID" value="NZ_FPCK01000001.1"/>
</dbReference>
<organism evidence="6 7">
    <name type="scientific">Devosia crocina</name>
    <dbReference type="NCBI Taxonomy" id="429728"/>
    <lineage>
        <taxon>Bacteria</taxon>
        <taxon>Pseudomonadati</taxon>
        <taxon>Pseudomonadota</taxon>
        <taxon>Alphaproteobacteria</taxon>
        <taxon>Hyphomicrobiales</taxon>
        <taxon>Devosiaceae</taxon>
        <taxon>Devosia</taxon>
    </lineage>
</organism>
<protein>
    <submittedName>
        <fullName evidence="6">Tripartite ATP-independent transporter solute receptor, DctP family</fullName>
    </submittedName>
</protein>
<feature type="signal peptide" evidence="5">
    <location>
        <begin position="1"/>
        <end position="23"/>
    </location>
</feature>
<gene>
    <name evidence="6" type="ORF">SAMN05216456_0654</name>
</gene>
<evidence type="ECO:0000256" key="2">
    <source>
        <dbReference type="ARBA" id="ARBA00009023"/>
    </source>
</evidence>
<keyword evidence="6" id="KW-0675">Receptor</keyword>
<evidence type="ECO:0000256" key="1">
    <source>
        <dbReference type="ARBA" id="ARBA00004196"/>
    </source>
</evidence>
<dbReference type="CDD" id="cd13672">
    <property type="entry name" value="PBP2_TRAP_Siap"/>
    <property type="match status" value="1"/>
</dbReference>
<dbReference type="Pfam" id="PF03480">
    <property type="entry name" value="DctP"/>
    <property type="match status" value="1"/>
</dbReference>
<dbReference type="NCBIfam" id="TIGR00787">
    <property type="entry name" value="dctP"/>
    <property type="match status" value="1"/>
</dbReference>
<dbReference type="Gene3D" id="3.40.190.170">
    <property type="entry name" value="Bacterial extracellular solute-binding protein, family 7"/>
    <property type="match status" value="1"/>
</dbReference>
<evidence type="ECO:0000313" key="6">
    <source>
        <dbReference type="EMBL" id="SFV29020.1"/>
    </source>
</evidence>
<dbReference type="OrthoDB" id="8016675at2"/>
<comment type="subcellular location">
    <subcellularLocation>
        <location evidence="1">Cell envelope</location>
    </subcellularLocation>
</comment>
<evidence type="ECO:0000256" key="3">
    <source>
        <dbReference type="ARBA" id="ARBA00022448"/>
    </source>
</evidence>
<dbReference type="AlphaFoldDB" id="A0A1I7N2X4"/>